<dbReference type="GO" id="GO:0005737">
    <property type="term" value="C:cytoplasm"/>
    <property type="evidence" value="ECO:0007669"/>
    <property type="project" value="TreeGrafter"/>
</dbReference>
<protein>
    <recommendedName>
        <fullName evidence="4">coproporphyrinogen oxidase</fullName>
        <ecNumber evidence="4">1.3.3.3</ecNumber>
    </recommendedName>
</protein>
<keyword evidence="5 8" id="KW-0560">Oxidoreductase</keyword>
<feature type="compositionally biased region" description="Basic and acidic residues" evidence="7">
    <location>
        <begin position="476"/>
        <end position="485"/>
    </location>
</feature>
<accession>A0AAN8EFR7</accession>
<evidence type="ECO:0000256" key="2">
    <source>
        <dbReference type="ARBA" id="ARBA00010644"/>
    </source>
</evidence>
<dbReference type="FunFam" id="3.40.1500.10:FF:000004">
    <property type="entry name" value="Coproporphyrinogen III oxidase, mitochondrial"/>
    <property type="match status" value="1"/>
</dbReference>
<feature type="compositionally biased region" description="Polar residues" evidence="7">
    <location>
        <begin position="458"/>
        <end position="475"/>
    </location>
</feature>
<evidence type="ECO:0000256" key="1">
    <source>
        <dbReference type="ARBA" id="ARBA00005168"/>
    </source>
</evidence>
<reference evidence="8 9" key="1">
    <citation type="submission" date="2022-12" db="EMBL/GenBank/DDBJ databases">
        <title>Genomic features and morphological characterization of a novel Knufia sp. strain isolated from spacecraft assembly facility.</title>
        <authorList>
            <person name="Teixeira M."/>
            <person name="Chander A.M."/>
            <person name="Stajich J.E."/>
            <person name="Venkateswaran K."/>
        </authorList>
    </citation>
    <scope>NUCLEOTIDE SEQUENCE [LARGE SCALE GENOMIC DNA]</scope>
    <source>
        <strain evidence="8 9">FJI-L2-BK-P2</strain>
    </source>
</reference>
<evidence type="ECO:0000313" key="9">
    <source>
        <dbReference type="Proteomes" id="UP001316803"/>
    </source>
</evidence>
<dbReference type="PROSITE" id="PS01021">
    <property type="entry name" value="COPROGEN_OXIDASE"/>
    <property type="match status" value="1"/>
</dbReference>
<dbReference type="GO" id="GO:0006782">
    <property type="term" value="P:protoporphyrinogen IX biosynthetic process"/>
    <property type="evidence" value="ECO:0007669"/>
    <property type="project" value="TreeGrafter"/>
</dbReference>
<feature type="region of interest" description="Disordered" evidence="7">
    <location>
        <begin position="448"/>
        <end position="498"/>
    </location>
</feature>
<organism evidence="8 9">
    <name type="scientific">Knufia fluminis</name>
    <dbReference type="NCBI Taxonomy" id="191047"/>
    <lineage>
        <taxon>Eukaryota</taxon>
        <taxon>Fungi</taxon>
        <taxon>Dikarya</taxon>
        <taxon>Ascomycota</taxon>
        <taxon>Pezizomycotina</taxon>
        <taxon>Eurotiomycetes</taxon>
        <taxon>Chaetothyriomycetidae</taxon>
        <taxon>Chaetothyriales</taxon>
        <taxon>Trichomeriaceae</taxon>
        <taxon>Knufia</taxon>
    </lineage>
</organism>
<comment type="subunit">
    <text evidence="3">Homodimer.</text>
</comment>
<evidence type="ECO:0000256" key="4">
    <source>
        <dbReference type="ARBA" id="ARBA00012869"/>
    </source>
</evidence>
<keyword evidence="6" id="KW-0627">Porphyrin biosynthesis</keyword>
<dbReference type="AlphaFoldDB" id="A0AAN8EFR7"/>
<dbReference type="InterPro" id="IPR018375">
    <property type="entry name" value="Coprogen_oxidase_CS"/>
</dbReference>
<evidence type="ECO:0000256" key="3">
    <source>
        <dbReference type="ARBA" id="ARBA00011738"/>
    </source>
</evidence>
<sequence>MSFKQGTSSIGPAVRSFKHCRCGLRIPVQQRWLSASSRRLAEPPQYREGPAKKNYAYAQVAVGIAVLGALSYNYLRDPAQAEAPIQSATLAEVDEVTKRRTQITRHSPMRLRMEKLIQEHQNKIVFALEQIDGQKFRRDEWNRKLGGGGISCVLQEGNVFEKAGVNTSIVYGELNRPAIEKMRADHKSFVGSDVDKLNFFAAGISLVLHPRNPMAPTVHLNYRYFETSDPRDPVNATGQAKHNWWFGGGTDLTPSYLFEDDAKHFHKTLKTACDKHDKDYYPKFKKWCDVYFRIPHRDEARGIGGIFFDDLDANSAPSAKNPQEEIFQFCASGLESFLPSYLPILKRRKDMPFTPEQKEWQQLRRGRYVEFNLVHDRGTSFGLRTPGARVESILMSLPLTARWTYMDKISGTGVEPVLDEDELSATHQKELELLEVLKKPREWVPQTRIAKLPPPAQVVSSAQDSPVSHSSPASRTESDAVKDLSDDSNNQQKTPLASDATVLSPCEIPELTALIDSYVARYDSLIANHVRCKIKYMLTNNNAWIQNSRTTA</sequence>
<dbReference type="Pfam" id="PF01218">
    <property type="entry name" value="Coprogen_oxidas"/>
    <property type="match status" value="1"/>
</dbReference>
<dbReference type="Gene3D" id="3.40.1500.10">
    <property type="entry name" value="Coproporphyrinogen III oxidase, aerobic"/>
    <property type="match status" value="1"/>
</dbReference>
<dbReference type="PANTHER" id="PTHR10755">
    <property type="entry name" value="COPROPORPHYRINOGEN III OXIDASE, MITOCHONDRIAL"/>
    <property type="match status" value="1"/>
</dbReference>
<dbReference type="NCBIfam" id="NF003727">
    <property type="entry name" value="PRK05330.1"/>
    <property type="match status" value="1"/>
</dbReference>
<evidence type="ECO:0000313" key="8">
    <source>
        <dbReference type="EMBL" id="KAK5950468.1"/>
    </source>
</evidence>
<proteinExistence type="inferred from homology"/>
<name>A0AAN8EFR7_9EURO</name>
<gene>
    <name evidence="8" type="primary">HEM13</name>
    <name evidence="8" type="ORF">OHC33_008411</name>
</gene>
<dbReference type="PANTHER" id="PTHR10755:SF0">
    <property type="entry name" value="OXYGEN-DEPENDENT COPROPORPHYRINOGEN-III OXIDASE, MITOCHONDRIAL"/>
    <property type="match status" value="1"/>
</dbReference>
<dbReference type="EC" id="1.3.3.3" evidence="4"/>
<dbReference type="InterPro" id="IPR001260">
    <property type="entry name" value="Coprogen_oxidase_aer"/>
</dbReference>
<comment type="caution">
    <text evidence="8">The sequence shown here is derived from an EMBL/GenBank/DDBJ whole genome shotgun (WGS) entry which is preliminary data.</text>
</comment>
<dbReference type="SUPFAM" id="SSF102886">
    <property type="entry name" value="Coproporphyrinogen III oxidase"/>
    <property type="match status" value="1"/>
</dbReference>
<keyword evidence="9" id="KW-1185">Reference proteome</keyword>
<dbReference type="Proteomes" id="UP001316803">
    <property type="component" value="Unassembled WGS sequence"/>
</dbReference>
<dbReference type="EMBL" id="JAKLMC020000026">
    <property type="protein sequence ID" value="KAK5950468.1"/>
    <property type="molecule type" value="Genomic_DNA"/>
</dbReference>
<comment type="similarity">
    <text evidence="2">Belongs to the aerobic coproporphyrinogen-III oxidase family.</text>
</comment>
<dbReference type="PRINTS" id="PR00073">
    <property type="entry name" value="COPRGNOXDASE"/>
</dbReference>
<dbReference type="GO" id="GO:0004109">
    <property type="term" value="F:coproporphyrinogen oxidase activity"/>
    <property type="evidence" value="ECO:0007669"/>
    <property type="project" value="UniProtKB-EC"/>
</dbReference>
<comment type="pathway">
    <text evidence="1">Porphyrin-containing compound metabolism; protoporphyrin-IX biosynthesis; protoporphyrinogen-IX from coproporphyrinogen-III (O2 route): step 1/1.</text>
</comment>
<evidence type="ECO:0000256" key="6">
    <source>
        <dbReference type="ARBA" id="ARBA00023244"/>
    </source>
</evidence>
<evidence type="ECO:0000256" key="7">
    <source>
        <dbReference type="SAM" id="MobiDB-lite"/>
    </source>
</evidence>
<dbReference type="InterPro" id="IPR036406">
    <property type="entry name" value="Coprogen_oxidase_aer_sf"/>
</dbReference>
<evidence type="ECO:0000256" key="5">
    <source>
        <dbReference type="ARBA" id="ARBA00023002"/>
    </source>
</evidence>